<feature type="signal peptide" evidence="1">
    <location>
        <begin position="1"/>
        <end position="19"/>
    </location>
</feature>
<evidence type="ECO:0000256" key="1">
    <source>
        <dbReference type="SAM" id="SignalP"/>
    </source>
</evidence>
<organism evidence="2">
    <name type="scientific">Flavobacterium columnare</name>
    <dbReference type="NCBI Taxonomy" id="996"/>
    <lineage>
        <taxon>Bacteria</taxon>
        <taxon>Pseudomonadati</taxon>
        <taxon>Bacteroidota</taxon>
        <taxon>Flavobacteriia</taxon>
        <taxon>Flavobacteriales</taxon>
        <taxon>Flavobacteriaceae</taxon>
        <taxon>Flavobacterium</taxon>
    </lineage>
</organism>
<name>A0A8G0P3T5_9FLAO</name>
<feature type="chain" id="PRO_5034865016" evidence="1">
    <location>
        <begin position="20"/>
        <end position="219"/>
    </location>
</feature>
<gene>
    <name evidence="2" type="ORF">JJC05_09645</name>
</gene>
<accession>A0A8G0P3T5</accession>
<dbReference type="KEGG" id="fdv:JJC05_09645"/>
<dbReference type="Proteomes" id="UP000824721">
    <property type="component" value="Chromosome"/>
</dbReference>
<dbReference type="AlphaFoldDB" id="A0A8G0P3T5"/>
<reference evidence="2" key="1">
    <citation type="submission" date="2020-12" db="EMBL/GenBank/DDBJ databases">
        <title>Genome sequencing of genetic groups of Flavobacterium columnare.</title>
        <authorList>
            <person name="Waldbieser G.C."/>
            <person name="Griffin M.J."/>
            <person name="LaFrentz B.R."/>
        </authorList>
    </citation>
    <scope>NUCLEOTIDE SEQUENCE</scope>
    <source>
        <strain evidence="2">90-106</strain>
    </source>
</reference>
<proteinExistence type="predicted"/>
<evidence type="ECO:0000313" key="2">
    <source>
        <dbReference type="EMBL" id="QYS88110.1"/>
    </source>
</evidence>
<protein>
    <submittedName>
        <fullName evidence="2">Uncharacterized protein</fullName>
    </submittedName>
</protein>
<dbReference type="EMBL" id="CP067378">
    <property type="protein sequence ID" value="QYS88110.1"/>
    <property type="molecule type" value="Genomic_DNA"/>
</dbReference>
<sequence length="219" mass="25247">MRRKLLSFSFFAFSFFSFAQDGNFITINGNRINSTDDFRKLKSAYSKEKMISARKKSTEDPVLIVQFKKPLSKNEQKSLSQKGINLLSYFSDNAYYARLTPGFYEKNVNNSDIKTIFVLKPEHKIASEIVENDIPTYAKEGELLDLVITYHKDGTKKRLDEDFRNIGLKNFRINEDFNQVFCKLSKQKILELVELGIIQNVELAPAPAVLENNPRKNLS</sequence>
<keyword evidence="1" id="KW-0732">Signal</keyword>